<evidence type="ECO:0000313" key="3">
    <source>
        <dbReference type="Proteomes" id="UP000886883"/>
    </source>
</evidence>
<dbReference type="Gene3D" id="3.40.50.720">
    <property type="entry name" value="NAD(P)-binding Rossmann-like Domain"/>
    <property type="match status" value="1"/>
</dbReference>
<sequence length="342" mass="37086">MQDRIFIVTGAGGHLGSALVRLLTGEGEAVRGLLLPGQQAPESPCVRYFYGDVTDKESLRPLLDGMKGRELYVVHAAGIVDISGEVSERLWQVNVGGTKNVLELCREYSAKRLVYVSSVHAIPEREAPFVQREVKDFSPGAVVGGYAKSKAAATRAVLDAAAGGLDAVVVHPSGILGPYDSAGNHIVQLVADYIRGKLPACVKGGYDFVDVRDVAKGCLLAAQKGRAGECYILSNGRYEIRDLLKMIRRFHGGKRLCTLPAWAARAALPGLKLYAKARKQRPLYTRYSLYTLGSNSRFSHDKATAELGYCPRDMSVTLKDTVNWVLAHPAAGAGRHRLRPVQ</sequence>
<dbReference type="InterPro" id="IPR051783">
    <property type="entry name" value="NAD(P)-dependent_oxidoreduct"/>
</dbReference>
<dbReference type="AlphaFoldDB" id="A0A9D2MR16"/>
<dbReference type="EMBL" id="DWXE01000011">
    <property type="protein sequence ID" value="HJB90588.1"/>
    <property type="molecule type" value="Genomic_DNA"/>
</dbReference>
<dbReference type="InterPro" id="IPR001509">
    <property type="entry name" value="Epimerase_deHydtase"/>
</dbReference>
<evidence type="ECO:0000313" key="2">
    <source>
        <dbReference type="EMBL" id="HJB90588.1"/>
    </source>
</evidence>
<reference evidence="2" key="2">
    <citation type="submission" date="2021-04" db="EMBL/GenBank/DDBJ databases">
        <authorList>
            <person name="Gilroy R."/>
        </authorList>
    </citation>
    <scope>NUCLEOTIDE SEQUENCE</scope>
    <source>
        <strain evidence="2">USAMLcec3-2134</strain>
    </source>
</reference>
<evidence type="ECO:0000259" key="1">
    <source>
        <dbReference type="SMART" id="SM00822"/>
    </source>
</evidence>
<dbReference type="GO" id="GO:0004029">
    <property type="term" value="F:aldehyde dehydrogenase (NAD+) activity"/>
    <property type="evidence" value="ECO:0007669"/>
    <property type="project" value="TreeGrafter"/>
</dbReference>
<dbReference type="PANTHER" id="PTHR48079:SF6">
    <property type="entry name" value="NAD(P)-BINDING DOMAIN-CONTAINING PROTEIN-RELATED"/>
    <property type="match status" value="1"/>
</dbReference>
<dbReference type="GO" id="GO:0005737">
    <property type="term" value="C:cytoplasm"/>
    <property type="evidence" value="ECO:0007669"/>
    <property type="project" value="TreeGrafter"/>
</dbReference>
<name>A0A9D2MR16_9FIRM</name>
<gene>
    <name evidence="2" type="ORF">H9763_03855</name>
</gene>
<dbReference type="InterPro" id="IPR036291">
    <property type="entry name" value="NAD(P)-bd_dom_sf"/>
</dbReference>
<dbReference type="Proteomes" id="UP000886883">
    <property type="component" value="Unassembled WGS sequence"/>
</dbReference>
<comment type="caution">
    <text evidence="2">The sequence shown here is derived from an EMBL/GenBank/DDBJ whole genome shotgun (WGS) entry which is preliminary data.</text>
</comment>
<dbReference type="SMART" id="SM00822">
    <property type="entry name" value="PKS_KR"/>
    <property type="match status" value="1"/>
</dbReference>
<proteinExistence type="predicted"/>
<reference evidence="2" key="1">
    <citation type="journal article" date="2021" name="PeerJ">
        <title>Extensive microbial diversity within the chicken gut microbiome revealed by metagenomics and culture.</title>
        <authorList>
            <person name="Gilroy R."/>
            <person name="Ravi A."/>
            <person name="Getino M."/>
            <person name="Pursley I."/>
            <person name="Horton D.L."/>
            <person name="Alikhan N.F."/>
            <person name="Baker D."/>
            <person name="Gharbi K."/>
            <person name="Hall N."/>
            <person name="Watson M."/>
            <person name="Adriaenssens E.M."/>
            <person name="Foster-Nyarko E."/>
            <person name="Jarju S."/>
            <person name="Secka A."/>
            <person name="Antonio M."/>
            <person name="Oren A."/>
            <person name="Chaudhuri R.R."/>
            <person name="La Ragione R."/>
            <person name="Hildebrand F."/>
            <person name="Pallen M.J."/>
        </authorList>
    </citation>
    <scope>NUCLEOTIDE SEQUENCE</scope>
    <source>
        <strain evidence="2">USAMLcec3-2134</strain>
    </source>
</reference>
<dbReference type="SUPFAM" id="SSF51735">
    <property type="entry name" value="NAD(P)-binding Rossmann-fold domains"/>
    <property type="match status" value="1"/>
</dbReference>
<dbReference type="InterPro" id="IPR057326">
    <property type="entry name" value="KR_dom"/>
</dbReference>
<dbReference type="Pfam" id="PF01370">
    <property type="entry name" value="Epimerase"/>
    <property type="match status" value="1"/>
</dbReference>
<protein>
    <submittedName>
        <fullName evidence="2">NAD-dependent epimerase/dehydratase family protein</fullName>
    </submittedName>
</protein>
<organism evidence="2 3">
    <name type="scientific">Candidatus Eisenbergiella merdigallinarum</name>
    <dbReference type="NCBI Taxonomy" id="2838552"/>
    <lineage>
        <taxon>Bacteria</taxon>
        <taxon>Bacillati</taxon>
        <taxon>Bacillota</taxon>
        <taxon>Clostridia</taxon>
        <taxon>Lachnospirales</taxon>
        <taxon>Lachnospiraceae</taxon>
        <taxon>Eisenbergiella</taxon>
    </lineage>
</organism>
<dbReference type="PANTHER" id="PTHR48079">
    <property type="entry name" value="PROTEIN YEEZ"/>
    <property type="match status" value="1"/>
</dbReference>
<feature type="domain" description="Ketoreductase" evidence="1">
    <location>
        <begin position="4"/>
        <end position="178"/>
    </location>
</feature>
<accession>A0A9D2MR16</accession>